<dbReference type="InterPro" id="IPR001789">
    <property type="entry name" value="Sig_transdc_resp-reg_receiver"/>
</dbReference>
<dbReference type="InterPro" id="IPR005467">
    <property type="entry name" value="His_kinase_dom"/>
</dbReference>
<dbReference type="PANTHER" id="PTHR43065">
    <property type="entry name" value="SENSOR HISTIDINE KINASE"/>
    <property type="match status" value="1"/>
</dbReference>
<evidence type="ECO:0000256" key="6">
    <source>
        <dbReference type="ARBA" id="ARBA00022679"/>
    </source>
</evidence>
<keyword evidence="11 15" id="KW-1133">Transmembrane helix</keyword>
<dbReference type="InterPro" id="IPR035965">
    <property type="entry name" value="PAS-like_dom_sf"/>
</dbReference>
<dbReference type="InterPro" id="IPR001610">
    <property type="entry name" value="PAC"/>
</dbReference>
<dbReference type="RefSeq" id="WP_015904276.1">
    <property type="nucleotide sequence ID" value="NC_012108.1"/>
</dbReference>
<feature type="transmembrane region" description="Helical" evidence="15">
    <location>
        <begin position="12"/>
        <end position="35"/>
    </location>
</feature>
<gene>
    <name evidence="20" type="ordered locus">HRM2_24170</name>
</gene>
<keyword evidence="4" id="KW-1003">Cell membrane</keyword>
<dbReference type="PRINTS" id="PR00344">
    <property type="entry name" value="BCTRLSENSOR"/>
</dbReference>
<dbReference type="Pfam" id="PF00072">
    <property type="entry name" value="Response_reg"/>
    <property type="match status" value="1"/>
</dbReference>
<dbReference type="eggNOG" id="COG4564">
    <property type="taxonomic scope" value="Bacteria"/>
</dbReference>
<dbReference type="eggNOG" id="COG4191">
    <property type="taxonomic scope" value="Bacteria"/>
</dbReference>
<evidence type="ECO:0000256" key="13">
    <source>
        <dbReference type="ARBA" id="ARBA00023136"/>
    </source>
</evidence>
<dbReference type="NCBIfam" id="TIGR00229">
    <property type="entry name" value="sensory_box"/>
    <property type="match status" value="2"/>
</dbReference>
<dbReference type="InterPro" id="IPR004010">
    <property type="entry name" value="Double_Cache_2"/>
</dbReference>
<dbReference type="STRING" id="177437.HRM2_24170"/>
<feature type="transmembrane region" description="Helical" evidence="15">
    <location>
        <begin position="353"/>
        <end position="371"/>
    </location>
</feature>
<keyword evidence="21" id="KW-1185">Reference proteome</keyword>
<dbReference type="Proteomes" id="UP000000442">
    <property type="component" value="Chromosome"/>
</dbReference>
<evidence type="ECO:0000259" key="18">
    <source>
        <dbReference type="PROSITE" id="PS50112"/>
    </source>
</evidence>
<dbReference type="InterPro" id="IPR011006">
    <property type="entry name" value="CheY-like_superfamily"/>
</dbReference>
<organism evidence="20 21">
    <name type="scientific">Desulforapulum autotrophicum (strain ATCC 43914 / DSM 3382 / VKM B-1955 / HRM2)</name>
    <name type="common">Desulfobacterium autotrophicum</name>
    <dbReference type="NCBI Taxonomy" id="177437"/>
    <lineage>
        <taxon>Bacteria</taxon>
        <taxon>Pseudomonadati</taxon>
        <taxon>Thermodesulfobacteriota</taxon>
        <taxon>Desulfobacteria</taxon>
        <taxon>Desulfobacterales</taxon>
        <taxon>Desulfobacteraceae</taxon>
        <taxon>Desulforapulum</taxon>
    </lineage>
</organism>
<dbReference type="GO" id="GO:0005886">
    <property type="term" value="C:plasma membrane"/>
    <property type="evidence" value="ECO:0007669"/>
    <property type="project" value="UniProtKB-SubCell"/>
</dbReference>
<feature type="domain" description="PAC" evidence="19">
    <location>
        <begin position="506"/>
        <end position="557"/>
    </location>
</feature>
<dbReference type="KEGG" id="dat:HRM2_24170"/>
<evidence type="ECO:0000259" key="17">
    <source>
        <dbReference type="PROSITE" id="PS50110"/>
    </source>
</evidence>
<protein>
    <recommendedName>
        <fullName evidence="3">histidine kinase</fullName>
        <ecNumber evidence="3">2.7.13.3</ecNumber>
    </recommendedName>
</protein>
<dbReference type="SUPFAM" id="SSF55874">
    <property type="entry name" value="ATPase domain of HSP90 chaperone/DNA topoisomerase II/histidine kinase"/>
    <property type="match status" value="1"/>
</dbReference>
<dbReference type="Pfam" id="PF08269">
    <property type="entry name" value="dCache_2"/>
    <property type="match status" value="1"/>
</dbReference>
<proteinExistence type="predicted"/>
<keyword evidence="9" id="KW-0418">Kinase</keyword>
<dbReference type="SMART" id="SM01049">
    <property type="entry name" value="Cache_2"/>
    <property type="match status" value="1"/>
</dbReference>
<dbReference type="PROSITE" id="PS50112">
    <property type="entry name" value="PAS"/>
    <property type="match status" value="1"/>
</dbReference>
<dbReference type="GO" id="GO:0006355">
    <property type="term" value="P:regulation of DNA-templated transcription"/>
    <property type="evidence" value="ECO:0007669"/>
    <property type="project" value="InterPro"/>
</dbReference>
<dbReference type="CDD" id="cd00156">
    <property type="entry name" value="REC"/>
    <property type="match status" value="1"/>
</dbReference>
<dbReference type="OrthoDB" id="5341439at2"/>
<dbReference type="SMART" id="SM00388">
    <property type="entry name" value="HisKA"/>
    <property type="match status" value="1"/>
</dbReference>
<dbReference type="SMART" id="SM00448">
    <property type="entry name" value="REC"/>
    <property type="match status" value="1"/>
</dbReference>
<dbReference type="CDD" id="cd00130">
    <property type="entry name" value="PAS"/>
    <property type="match status" value="2"/>
</dbReference>
<dbReference type="EC" id="2.7.13.3" evidence="3"/>
<dbReference type="SUPFAM" id="SSF55785">
    <property type="entry name" value="PYP-like sensor domain (PAS domain)"/>
    <property type="match status" value="2"/>
</dbReference>
<evidence type="ECO:0000313" key="21">
    <source>
        <dbReference type="Proteomes" id="UP000000442"/>
    </source>
</evidence>
<dbReference type="Gene3D" id="3.30.450.20">
    <property type="entry name" value="PAS domain"/>
    <property type="match status" value="4"/>
</dbReference>
<dbReference type="InterPro" id="IPR000014">
    <property type="entry name" value="PAS"/>
</dbReference>
<keyword evidence="6" id="KW-0808">Transferase</keyword>
<dbReference type="Gene3D" id="3.40.50.2300">
    <property type="match status" value="1"/>
</dbReference>
<comment type="catalytic activity">
    <reaction evidence="1">
        <text>ATP + protein L-histidine = ADP + protein N-phospho-L-histidine.</text>
        <dbReference type="EC" id="2.7.13.3"/>
    </reaction>
</comment>
<keyword evidence="12" id="KW-0902">Two-component regulatory system</keyword>
<dbReference type="PROSITE" id="PS50110">
    <property type="entry name" value="RESPONSE_REGULATORY"/>
    <property type="match status" value="1"/>
</dbReference>
<keyword evidence="10" id="KW-0067">ATP-binding</keyword>
<dbReference type="PANTHER" id="PTHR43065:SF42">
    <property type="entry name" value="TWO-COMPONENT SENSOR PPRA"/>
    <property type="match status" value="1"/>
</dbReference>
<keyword evidence="5 14" id="KW-0597">Phosphoprotein</keyword>
<dbReference type="PROSITE" id="PS50113">
    <property type="entry name" value="PAC"/>
    <property type="match status" value="2"/>
</dbReference>
<keyword evidence="8" id="KW-0547">Nucleotide-binding</keyword>
<dbReference type="GO" id="GO:0005524">
    <property type="term" value="F:ATP binding"/>
    <property type="evidence" value="ECO:0007669"/>
    <property type="project" value="UniProtKB-KW"/>
</dbReference>
<dbReference type="eggNOG" id="COG2202">
    <property type="taxonomic scope" value="Bacteria"/>
</dbReference>
<dbReference type="GO" id="GO:0000155">
    <property type="term" value="F:phosphorelay sensor kinase activity"/>
    <property type="evidence" value="ECO:0007669"/>
    <property type="project" value="InterPro"/>
</dbReference>
<dbReference type="Gene3D" id="1.10.287.130">
    <property type="match status" value="1"/>
</dbReference>
<dbReference type="Pfam" id="PF00989">
    <property type="entry name" value="PAS"/>
    <property type="match status" value="1"/>
</dbReference>
<keyword evidence="13 15" id="KW-0472">Membrane</keyword>
<evidence type="ECO:0000256" key="9">
    <source>
        <dbReference type="ARBA" id="ARBA00022777"/>
    </source>
</evidence>
<dbReference type="InterPro" id="IPR013656">
    <property type="entry name" value="PAS_4"/>
</dbReference>
<dbReference type="EMBL" id="CP001087">
    <property type="protein sequence ID" value="ACN15511.1"/>
    <property type="molecule type" value="Genomic_DNA"/>
</dbReference>
<evidence type="ECO:0000256" key="15">
    <source>
        <dbReference type="SAM" id="Phobius"/>
    </source>
</evidence>
<dbReference type="SMART" id="SM00091">
    <property type="entry name" value="PAS"/>
    <property type="match status" value="2"/>
</dbReference>
<reference evidence="20 21" key="1">
    <citation type="journal article" date="2009" name="Environ. Microbiol.">
        <title>Genome sequence of Desulfobacterium autotrophicum HRM2, a marine sulfate reducer oxidizing organic carbon completely to carbon dioxide.</title>
        <authorList>
            <person name="Strittmatter A.W."/>
            <person name="Liesegang H."/>
            <person name="Rabus R."/>
            <person name="Decker I."/>
            <person name="Amann J."/>
            <person name="Andres S."/>
            <person name="Henne A."/>
            <person name="Fricke W.F."/>
            <person name="Martinez-Arias R."/>
            <person name="Bartels D."/>
            <person name="Goesmann A."/>
            <person name="Krause L."/>
            <person name="Puehler A."/>
            <person name="Klenk H.P."/>
            <person name="Richter M."/>
            <person name="Schuler M."/>
            <person name="Gloeckner F.O."/>
            <person name="Meyerdierks A."/>
            <person name="Gottschalk G."/>
            <person name="Amann R."/>
        </authorList>
    </citation>
    <scope>NUCLEOTIDE SEQUENCE [LARGE SCALE GENOMIC DNA]</scope>
    <source>
        <strain evidence="21">ATCC 43914 / DSM 3382 / HRM2</strain>
    </source>
</reference>
<dbReference type="AlphaFoldDB" id="C0QFU3"/>
<dbReference type="InterPro" id="IPR036097">
    <property type="entry name" value="HisK_dim/P_sf"/>
</dbReference>
<dbReference type="InterPro" id="IPR004358">
    <property type="entry name" value="Sig_transdc_His_kin-like_C"/>
</dbReference>
<dbReference type="InterPro" id="IPR033480">
    <property type="entry name" value="sCache_2"/>
</dbReference>
<evidence type="ECO:0000259" key="16">
    <source>
        <dbReference type="PROSITE" id="PS50109"/>
    </source>
</evidence>
<name>C0QFU3_DESAH</name>
<dbReference type="Pfam" id="PF02518">
    <property type="entry name" value="HATPase_c"/>
    <property type="match status" value="1"/>
</dbReference>
<dbReference type="InterPro" id="IPR003594">
    <property type="entry name" value="HATPase_dom"/>
</dbReference>
<feature type="domain" description="Response regulatory" evidence="17">
    <location>
        <begin position="942"/>
        <end position="1058"/>
    </location>
</feature>
<sequence>MRKKINLIKFIQIWGIIFIVGFGVSIIFIDIISFYRDLNSRTDQIRSDYIAQHKQIIKQEVMRVVDMIRYEKAQSESVTRAEIKSRVYEAFDIAHNIYLQNQENESKSKIQQMILDALRPIRFENGRGYYFAIRLDGRVVLFAHKPQMEGLNLLNIQDTRARYINKDMIKIAKQSHEGFYEYHWTKPGSPGNDFKKITFIKQFEPYDWFVGTGLYVGDVESQIKADLLSTISRIRFGKEGYVFVNKFNGDALVSNGQLFSGTKKLWKVFDDNPKKMKDIFKMEHSAALKSEGDYLYYSHIKLTNSGKESQKISFVYGIPGLQWIVGAGVYLDDLETNIGLMQTALNNHMKIKILYSILLITVILTVFSLFYNRLNKGLRNDFKLLNSFFNRVGHSDEKIDREHIKFTELDQMAEYADKMLTDRRQAEKTLGESEAKYRLLVENQTDMVVKVDTEGRFLFVSPSYCKVFDKKEEELLGQKFMHLVHEEDQESTAKAMETLLSPPHTAYMEQRALTKEGWRWLAWVDTAVLDDDGKITEIIGVGRDITKRKQMEDSLLRISQEWQTTFDATNSVIWILDKNQQVVRSNKTAEHFFKKSIDQMIGKQCWEIVHGTDLPIDECPLNKARESLRRETMDLQIGEGWFEIAVDPFLDSAGQFSGAVHIITDITERKRAEAEKTKLEAQYRQAQKMESVGRLAGGVAHDYNNALSVIMGYTEMAIDKIDPVEPLYADLNEVLKAARRATDITRQLLAFARKQVIAPKVVDLNETVEAMLKMLQRLIGEDITLAWLPGPELWPIKMDPSQIDQILANLCVNARDAITEVGKVTIETKMETFDTAYCADHQGFIPGEFVMLILSDNGCGMHEEIRNNIFEPFFTTKSKDKGTGLGLATVYGIVKQNSGFINVYSEPGIGTTFKLYFPRHEGDCITVQTKNTEEIPQGSGETIMLVEDDPAILKLAQQILSGLGYNVWPSNTPKGAVTWAENHTGKIHLLITDVILPEMNGLELANKLQSLHPDLKCIFMSGYTADAIAHHGVLDGDVTFIQKPFSKLNLAKIVRKVLNGRLNRA</sequence>
<dbReference type="InterPro" id="IPR003661">
    <property type="entry name" value="HisK_dim/P_dom"/>
</dbReference>
<dbReference type="PROSITE" id="PS50109">
    <property type="entry name" value="HIS_KIN"/>
    <property type="match status" value="1"/>
</dbReference>
<dbReference type="InterPro" id="IPR036890">
    <property type="entry name" value="HATPase_C_sf"/>
</dbReference>
<evidence type="ECO:0000259" key="19">
    <source>
        <dbReference type="PROSITE" id="PS50113"/>
    </source>
</evidence>
<evidence type="ECO:0000256" key="14">
    <source>
        <dbReference type="PROSITE-ProRule" id="PRU00169"/>
    </source>
</evidence>
<accession>C0QFU3</accession>
<evidence type="ECO:0000256" key="2">
    <source>
        <dbReference type="ARBA" id="ARBA00004651"/>
    </source>
</evidence>
<dbReference type="SUPFAM" id="SSF52172">
    <property type="entry name" value="CheY-like"/>
    <property type="match status" value="1"/>
</dbReference>
<evidence type="ECO:0000256" key="3">
    <source>
        <dbReference type="ARBA" id="ARBA00012438"/>
    </source>
</evidence>
<dbReference type="InterPro" id="IPR000700">
    <property type="entry name" value="PAS-assoc_C"/>
</dbReference>
<evidence type="ECO:0000256" key="1">
    <source>
        <dbReference type="ARBA" id="ARBA00000085"/>
    </source>
</evidence>
<feature type="modified residue" description="4-aspartylphosphate" evidence="14">
    <location>
        <position position="993"/>
    </location>
</feature>
<feature type="domain" description="PAC" evidence="19">
    <location>
        <begin position="626"/>
        <end position="678"/>
    </location>
</feature>
<dbReference type="CDD" id="cd00082">
    <property type="entry name" value="HisKA"/>
    <property type="match status" value="1"/>
</dbReference>
<evidence type="ECO:0000256" key="4">
    <source>
        <dbReference type="ARBA" id="ARBA00022475"/>
    </source>
</evidence>
<evidence type="ECO:0000256" key="8">
    <source>
        <dbReference type="ARBA" id="ARBA00022741"/>
    </source>
</evidence>
<dbReference type="InterPro" id="IPR013767">
    <property type="entry name" value="PAS_fold"/>
</dbReference>
<evidence type="ECO:0000313" key="20">
    <source>
        <dbReference type="EMBL" id="ACN15511.1"/>
    </source>
</evidence>
<dbReference type="SUPFAM" id="SSF47384">
    <property type="entry name" value="Homodimeric domain of signal transducing histidine kinase"/>
    <property type="match status" value="1"/>
</dbReference>
<evidence type="ECO:0000256" key="5">
    <source>
        <dbReference type="ARBA" id="ARBA00022553"/>
    </source>
</evidence>
<dbReference type="HOGENOM" id="CLU_000445_133_1_7"/>
<evidence type="ECO:0000256" key="11">
    <source>
        <dbReference type="ARBA" id="ARBA00022989"/>
    </source>
</evidence>
<dbReference type="eggNOG" id="COG0784">
    <property type="taxonomic scope" value="Bacteria"/>
</dbReference>
<keyword evidence="7 15" id="KW-0812">Transmembrane</keyword>
<dbReference type="Gene3D" id="3.30.565.10">
    <property type="entry name" value="Histidine kinase-like ATPase, C-terminal domain"/>
    <property type="match status" value="1"/>
</dbReference>
<evidence type="ECO:0000256" key="10">
    <source>
        <dbReference type="ARBA" id="ARBA00022840"/>
    </source>
</evidence>
<dbReference type="Pfam" id="PF00512">
    <property type="entry name" value="HisKA"/>
    <property type="match status" value="1"/>
</dbReference>
<evidence type="ECO:0000256" key="12">
    <source>
        <dbReference type="ARBA" id="ARBA00023012"/>
    </source>
</evidence>
<comment type="subcellular location">
    <subcellularLocation>
        <location evidence="2">Cell membrane</location>
        <topology evidence="2">Multi-pass membrane protein</topology>
    </subcellularLocation>
</comment>
<dbReference type="Pfam" id="PF08448">
    <property type="entry name" value="PAS_4"/>
    <property type="match status" value="1"/>
</dbReference>
<feature type="domain" description="Histidine kinase" evidence="16">
    <location>
        <begin position="698"/>
        <end position="921"/>
    </location>
</feature>
<feature type="domain" description="PAS" evidence="18">
    <location>
        <begin position="433"/>
        <end position="503"/>
    </location>
</feature>
<feature type="transmembrane region" description="Helical" evidence="15">
    <location>
        <begin position="314"/>
        <end position="332"/>
    </location>
</feature>
<dbReference type="SMART" id="SM00387">
    <property type="entry name" value="HATPase_c"/>
    <property type="match status" value="1"/>
</dbReference>
<evidence type="ECO:0000256" key="7">
    <source>
        <dbReference type="ARBA" id="ARBA00022692"/>
    </source>
</evidence>
<dbReference type="SMART" id="SM00086">
    <property type="entry name" value="PAC"/>
    <property type="match status" value="2"/>
</dbReference>